<dbReference type="InterPro" id="IPR036388">
    <property type="entry name" value="WH-like_DNA-bd_sf"/>
</dbReference>
<dbReference type="OrthoDB" id="5954824at2759"/>
<keyword evidence="4" id="KW-0804">Transcription</keyword>
<dbReference type="GeneTree" id="ENSGT00940000164576"/>
<proteinExistence type="predicted"/>
<comment type="subcellular location">
    <subcellularLocation>
        <location evidence="1 6">Nucleus</location>
    </subcellularLocation>
</comment>
<dbReference type="FunFam" id="1.10.10.10:FF:000016">
    <property type="entry name" value="Forkhead box protein I1"/>
    <property type="match status" value="1"/>
</dbReference>
<dbReference type="InterPro" id="IPR018122">
    <property type="entry name" value="TF_fork_head_CS_1"/>
</dbReference>
<dbReference type="Gene3D" id="1.10.10.10">
    <property type="entry name" value="Winged helix-like DNA-binding domain superfamily/Winged helix DNA-binding domain"/>
    <property type="match status" value="1"/>
</dbReference>
<dbReference type="GeneID" id="108934258"/>
<evidence type="ECO:0000256" key="1">
    <source>
        <dbReference type="ARBA" id="ARBA00004123"/>
    </source>
</evidence>
<feature type="domain" description="Fork-head" evidence="8">
    <location>
        <begin position="128"/>
        <end position="222"/>
    </location>
</feature>
<evidence type="ECO:0000313" key="9">
    <source>
        <dbReference type="Ensembl" id="ENSSFOP00015057660.1"/>
    </source>
</evidence>
<evidence type="ECO:0000256" key="4">
    <source>
        <dbReference type="ARBA" id="ARBA00023163"/>
    </source>
</evidence>
<dbReference type="GO" id="GO:0009888">
    <property type="term" value="P:tissue development"/>
    <property type="evidence" value="ECO:0007669"/>
    <property type="project" value="UniProtKB-ARBA"/>
</dbReference>
<dbReference type="GO" id="GO:0030154">
    <property type="term" value="P:cell differentiation"/>
    <property type="evidence" value="ECO:0007669"/>
    <property type="project" value="UniProtKB-ARBA"/>
</dbReference>
<keyword evidence="10" id="KW-1185">Reference proteome</keyword>
<dbReference type="PROSITE" id="PS00657">
    <property type="entry name" value="FORK_HEAD_1"/>
    <property type="match status" value="1"/>
</dbReference>
<reference evidence="9 10" key="1">
    <citation type="submission" date="2019-04" db="EMBL/GenBank/DDBJ databases">
        <authorList>
            <consortium name="Wellcome Sanger Institute Data Sharing"/>
        </authorList>
    </citation>
    <scope>NUCLEOTIDE SEQUENCE [LARGE SCALE GENOMIC DNA]</scope>
</reference>
<evidence type="ECO:0000256" key="3">
    <source>
        <dbReference type="ARBA" id="ARBA00023125"/>
    </source>
</evidence>
<keyword evidence="2" id="KW-0805">Transcription regulation</keyword>
<name>A0A8C9TZZ4_SCLFO</name>
<dbReference type="SUPFAM" id="SSF46785">
    <property type="entry name" value="Winged helix' DNA-binding domain"/>
    <property type="match status" value="1"/>
</dbReference>
<dbReference type="InterPro" id="IPR036390">
    <property type="entry name" value="WH_DNA-bd_sf"/>
</dbReference>
<dbReference type="Ensembl" id="ENSSFOT00015046942.1">
    <property type="protein sequence ID" value="ENSSFOP00015057660.1"/>
    <property type="gene ID" value="ENSSFOG00015028060.1"/>
</dbReference>
<dbReference type="GO" id="GO:0009653">
    <property type="term" value="P:anatomical structure morphogenesis"/>
    <property type="evidence" value="ECO:0007669"/>
    <property type="project" value="TreeGrafter"/>
</dbReference>
<protein>
    <submittedName>
        <fullName evidence="9">Forkhead box I3a</fullName>
    </submittedName>
</protein>
<evidence type="ECO:0000256" key="7">
    <source>
        <dbReference type="SAM" id="MobiDB-lite"/>
    </source>
</evidence>
<evidence type="ECO:0000313" key="10">
    <source>
        <dbReference type="Proteomes" id="UP000694397"/>
    </source>
</evidence>
<dbReference type="InterPro" id="IPR030456">
    <property type="entry name" value="TF_fork_head_CS_2"/>
</dbReference>
<evidence type="ECO:0000256" key="6">
    <source>
        <dbReference type="PROSITE-ProRule" id="PRU00089"/>
    </source>
</evidence>
<keyword evidence="3 6" id="KW-0238">DNA-binding</keyword>
<dbReference type="KEGG" id="sfm:108934258"/>
<dbReference type="PROSITE" id="PS50039">
    <property type="entry name" value="FORK_HEAD_3"/>
    <property type="match status" value="1"/>
</dbReference>
<dbReference type="PANTHER" id="PTHR11829:SF384">
    <property type="entry name" value="FORK-HEAD DOMAIN-CONTAINING PROTEIN"/>
    <property type="match status" value="1"/>
</dbReference>
<dbReference type="PRINTS" id="PR00053">
    <property type="entry name" value="FORKHEAD"/>
</dbReference>
<dbReference type="GO" id="GO:0000978">
    <property type="term" value="F:RNA polymerase II cis-regulatory region sequence-specific DNA binding"/>
    <property type="evidence" value="ECO:0007669"/>
    <property type="project" value="TreeGrafter"/>
</dbReference>
<evidence type="ECO:0000259" key="8">
    <source>
        <dbReference type="PROSITE" id="PS50039"/>
    </source>
</evidence>
<dbReference type="Proteomes" id="UP000694397">
    <property type="component" value="Chromosome 4"/>
</dbReference>
<dbReference type="SMART" id="SM00339">
    <property type="entry name" value="FH"/>
    <property type="match status" value="1"/>
</dbReference>
<dbReference type="Pfam" id="PF00250">
    <property type="entry name" value="Forkhead"/>
    <property type="match status" value="1"/>
</dbReference>
<dbReference type="AlphaFoldDB" id="A0A8C9TZZ4"/>
<dbReference type="PROSITE" id="PS00658">
    <property type="entry name" value="FORK_HEAD_2"/>
    <property type="match status" value="1"/>
</dbReference>
<reference evidence="9" key="3">
    <citation type="submission" date="2025-09" db="UniProtKB">
        <authorList>
            <consortium name="Ensembl"/>
        </authorList>
    </citation>
    <scope>IDENTIFICATION</scope>
</reference>
<dbReference type="InterPro" id="IPR050211">
    <property type="entry name" value="FOX_domain-containing"/>
</dbReference>
<feature type="region of interest" description="Disordered" evidence="7">
    <location>
        <begin position="1"/>
        <end position="52"/>
    </location>
</feature>
<feature type="DNA-binding region" description="Fork-head" evidence="6">
    <location>
        <begin position="128"/>
        <end position="222"/>
    </location>
</feature>
<reference evidence="9" key="2">
    <citation type="submission" date="2025-08" db="UniProtKB">
        <authorList>
            <consortium name="Ensembl"/>
        </authorList>
    </citation>
    <scope>IDENTIFICATION</scope>
</reference>
<accession>A0A8C9TZZ4</accession>
<dbReference type="InterPro" id="IPR001766">
    <property type="entry name" value="Fork_head_dom"/>
</dbReference>
<sequence length="371" mass="40887">MTSADPQGQPPHLYIPRFSGRGLESPEFSLSDDRFRTSPPLPGPQRITPSTHDLGDYAYSFTNPYLQFRGSGLNAVQRLNEAPAAGSLFFSHYNLQKPYLGTLGTEGMEAEASWLSLPLQEDLAKLVRPPYSFSALIAMAIHRAPNQRLTLSQIYQYVAENFPFYGKSKAGWQNSIRHNLSLNECFKKIPRDKDEPGKGNYWILDPNCEKMLDNGNFRRKRKRKSDPTSRDGAPGPLKSGEGSLEPIDVASGSSTVPERRRSPSPIPSGESPCLSSFLSEMSELAAGLADMGGDLLSPLVESSQTEVYDSYSANSAWSQWSGPRPQPSEFLSSPPQSMPVYSDSSIDRSSNRFDLEVRGAGLLCHQEGTQV</sequence>
<dbReference type="GO" id="GO:0000981">
    <property type="term" value="F:DNA-binding transcription factor activity, RNA polymerase II-specific"/>
    <property type="evidence" value="ECO:0007669"/>
    <property type="project" value="TreeGrafter"/>
</dbReference>
<dbReference type="RefSeq" id="XP_018607353.1">
    <property type="nucleotide sequence ID" value="XM_018751837.2"/>
</dbReference>
<dbReference type="PANTHER" id="PTHR11829">
    <property type="entry name" value="FORKHEAD BOX PROTEIN"/>
    <property type="match status" value="1"/>
</dbReference>
<feature type="region of interest" description="Disordered" evidence="7">
    <location>
        <begin position="214"/>
        <end position="273"/>
    </location>
</feature>
<keyword evidence="5 6" id="KW-0539">Nucleus</keyword>
<gene>
    <name evidence="9" type="primary">LOC108934258</name>
</gene>
<organism evidence="9 10">
    <name type="scientific">Scleropages formosus</name>
    <name type="common">Asian bonytongue</name>
    <name type="synonym">Osteoglossum formosum</name>
    <dbReference type="NCBI Taxonomy" id="113540"/>
    <lineage>
        <taxon>Eukaryota</taxon>
        <taxon>Metazoa</taxon>
        <taxon>Chordata</taxon>
        <taxon>Craniata</taxon>
        <taxon>Vertebrata</taxon>
        <taxon>Euteleostomi</taxon>
        <taxon>Actinopterygii</taxon>
        <taxon>Neopterygii</taxon>
        <taxon>Teleostei</taxon>
        <taxon>Osteoglossocephala</taxon>
        <taxon>Osteoglossomorpha</taxon>
        <taxon>Osteoglossiformes</taxon>
        <taxon>Osteoglossidae</taxon>
        <taxon>Scleropages</taxon>
    </lineage>
</organism>
<evidence type="ECO:0000256" key="2">
    <source>
        <dbReference type="ARBA" id="ARBA00023015"/>
    </source>
</evidence>
<evidence type="ECO:0000256" key="5">
    <source>
        <dbReference type="ARBA" id="ARBA00023242"/>
    </source>
</evidence>
<feature type="region of interest" description="Disordered" evidence="7">
    <location>
        <begin position="314"/>
        <end position="346"/>
    </location>
</feature>
<dbReference type="GO" id="GO:0005634">
    <property type="term" value="C:nucleus"/>
    <property type="evidence" value="ECO:0007669"/>
    <property type="project" value="UniProtKB-SubCell"/>
</dbReference>